<evidence type="ECO:0008006" key="4">
    <source>
        <dbReference type="Google" id="ProtNLM"/>
    </source>
</evidence>
<accession>A0ABR2ASN9</accession>
<evidence type="ECO:0000256" key="1">
    <source>
        <dbReference type="SAM" id="MobiDB-lite"/>
    </source>
</evidence>
<keyword evidence="3" id="KW-1185">Reference proteome</keyword>
<feature type="compositionally biased region" description="Basic residues" evidence="1">
    <location>
        <begin position="48"/>
        <end position="57"/>
    </location>
</feature>
<comment type="caution">
    <text evidence="2">The sequence shown here is derived from an EMBL/GenBank/DDBJ whole genome shotgun (WGS) entry which is preliminary data.</text>
</comment>
<sequence>MAVANQVQIFTYGTLKTRPWKPPPNARPYRPKRRSLFRLSRYPPTPPTRHRPTRHPLPHQPPRPWSSSQGRVILGVGPWTGPTGPTGRGPASGITRGCLFKCVKKKTREGGLVAAEAYFAHGEFRREALGEERESGFG</sequence>
<feature type="compositionally biased region" description="Low complexity" evidence="1">
    <location>
        <begin position="75"/>
        <end position="93"/>
    </location>
</feature>
<proteinExistence type="predicted"/>
<organism evidence="2 3">
    <name type="scientific">Hibiscus sabdariffa</name>
    <name type="common">roselle</name>
    <dbReference type="NCBI Taxonomy" id="183260"/>
    <lineage>
        <taxon>Eukaryota</taxon>
        <taxon>Viridiplantae</taxon>
        <taxon>Streptophyta</taxon>
        <taxon>Embryophyta</taxon>
        <taxon>Tracheophyta</taxon>
        <taxon>Spermatophyta</taxon>
        <taxon>Magnoliopsida</taxon>
        <taxon>eudicotyledons</taxon>
        <taxon>Gunneridae</taxon>
        <taxon>Pentapetalae</taxon>
        <taxon>rosids</taxon>
        <taxon>malvids</taxon>
        <taxon>Malvales</taxon>
        <taxon>Malvaceae</taxon>
        <taxon>Malvoideae</taxon>
        <taxon>Hibiscus</taxon>
    </lineage>
</organism>
<dbReference type="Proteomes" id="UP001472677">
    <property type="component" value="Unassembled WGS sequence"/>
</dbReference>
<protein>
    <recommendedName>
        <fullName evidence="4">Gamma-glutamylcyclotransferase AIG2-like domain-containing protein</fullName>
    </recommendedName>
</protein>
<reference evidence="2 3" key="1">
    <citation type="journal article" date="2024" name="G3 (Bethesda)">
        <title>Genome assembly of Hibiscus sabdariffa L. provides insights into metabolisms of medicinal natural products.</title>
        <authorList>
            <person name="Kim T."/>
        </authorList>
    </citation>
    <scope>NUCLEOTIDE SEQUENCE [LARGE SCALE GENOMIC DNA]</scope>
    <source>
        <strain evidence="2">TK-2024</strain>
        <tissue evidence="2">Old leaves</tissue>
    </source>
</reference>
<gene>
    <name evidence="2" type="ORF">V6N12_000246</name>
</gene>
<name>A0ABR2ASN9_9ROSI</name>
<evidence type="ECO:0000313" key="2">
    <source>
        <dbReference type="EMBL" id="KAK8497086.1"/>
    </source>
</evidence>
<dbReference type="EMBL" id="JBBPBM010000331">
    <property type="protein sequence ID" value="KAK8497086.1"/>
    <property type="molecule type" value="Genomic_DNA"/>
</dbReference>
<evidence type="ECO:0000313" key="3">
    <source>
        <dbReference type="Proteomes" id="UP001472677"/>
    </source>
</evidence>
<feature type="region of interest" description="Disordered" evidence="1">
    <location>
        <begin position="15"/>
        <end position="95"/>
    </location>
</feature>